<dbReference type="SUPFAM" id="SSF48403">
    <property type="entry name" value="Ankyrin repeat"/>
    <property type="match status" value="1"/>
</dbReference>
<feature type="coiled-coil region" evidence="4">
    <location>
        <begin position="237"/>
        <end position="264"/>
    </location>
</feature>
<feature type="repeat" description="ANK" evidence="3">
    <location>
        <begin position="34"/>
        <end position="66"/>
    </location>
</feature>
<dbReference type="OrthoDB" id="419189at2759"/>
<comment type="caution">
    <text evidence="6">The sequence shown here is derived from an EMBL/GenBank/DDBJ whole genome shotgun (WGS) entry which is preliminary data.</text>
</comment>
<keyword evidence="1" id="KW-0677">Repeat</keyword>
<name>A0A8J2HC83_COTCN</name>
<dbReference type="InterPro" id="IPR002110">
    <property type="entry name" value="Ankyrin_rpt"/>
</dbReference>
<dbReference type="PANTHER" id="PTHR24123">
    <property type="entry name" value="ANKYRIN REPEAT-CONTAINING"/>
    <property type="match status" value="1"/>
</dbReference>
<evidence type="ECO:0000256" key="5">
    <source>
        <dbReference type="SAM" id="SignalP"/>
    </source>
</evidence>
<evidence type="ECO:0000256" key="1">
    <source>
        <dbReference type="ARBA" id="ARBA00022737"/>
    </source>
</evidence>
<feature type="chain" id="PRO_5035292482" evidence="5">
    <location>
        <begin position="23"/>
        <end position="601"/>
    </location>
</feature>
<keyword evidence="7" id="KW-1185">Reference proteome</keyword>
<evidence type="ECO:0000313" key="7">
    <source>
        <dbReference type="Proteomes" id="UP000786811"/>
    </source>
</evidence>
<evidence type="ECO:0000256" key="2">
    <source>
        <dbReference type="ARBA" id="ARBA00023043"/>
    </source>
</evidence>
<organism evidence="6 7">
    <name type="scientific">Cotesia congregata</name>
    <name type="common">Parasitoid wasp</name>
    <name type="synonym">Apanteles congregatus</name>
    <dbReference type="NCBI Taxonomy" id="51543"/>
    <lineage>
        <taxon>Eukaryota</taxon>
        <taxon>Metazoa</taxon>
        <taxon>Ecdysozoa</taxon>
        <taxon>Arthropoda</taxon>
        <taxon>Hexapoda</taxon>
        <taxon>Insecta</taxon>
        <taxon>Pterygota</taxon>
        <taxon>Neoptera</taxon>
        <taxon>Endopterygota</taxon>
        <taxon>Hymenoptera</taxon>
        <taxon>Apocrita</taxon>
        <taxon>Ichneumonoidea</taxon>
        <taxon>Braconidae</taxon>
        <taxon>Microgastrinae</taxon>
        <taxon>Cotesia</taxon>
    </lineage>
</organism>
<sequence length="601" mass="69230">MVKITILVVVFITIELLIENGAILDAVCSGPEKVSQTPLYQAALMNHVGCAKTLLLHGAKLSLGSEGICEPLQIAVFKGHLEMVALLLDHGANVNTRFTNNFFELFKYALLPEVWKDQDLPLLHFAILMKSKKMAAFLFIRGADVNMETRGGNTTLLQAIKANNFEMARIRQSAIYIYDIKIKKKIILKILNKYAPEITIKVTGNSNSWITKELKYKCHERDSLYKRAKRTKNQDLLALYKDMRKKLKLELNNARENYLKSQLTTVSPGKTIWNKLKRLGLIKTKQTSPLNYFDASLLNEHYANIVRKHPPCDINFVNSLSSLYHKKVECSFKWHQIDIVDVTKALHLTFQKTKGKSPDGLNLSWLRSNSKLKSLNIDSLPPIIINNVPLPYVSQTKCLGLSLNNDLLWKNYVSQTVRKVNAVLYTLKSRKNIYTTAIRKLLVTATILPLIDYCTVVLIDATADNNLKLQRALNSSIRFIYNLKRDEHITPYRRKLNWLSVKSRRLYYLITYYYKLLQTGKPSYLRELFVEDEARRSERLAIKTNNVNFELPNFSTNYLENSFVVTTIRLWQNLPAEIANASSLEVFKTKIYDYFLELDFQ</sequence>
<dbReference type="SMART" id="SM00248">
    <property type="entry name" value="ANK"/>
    <property type="match status" value="3"/>
</dbReference>
<evidence type="ECO:0000313" key="6">
    <source>
        <dbReference type="EMBL" id="CAG5093143.1"/>
    </source>
</evidence>
<feature type="repeat" description="ANK" evidence="3">
    <location>
        <begin position="71"/>
        <end position="99"/>
    </location>
</feature>
<protein>
    <submittedName>
        <fullName evidence="6">Similar to ANK2: Ankyrin-2 (Homo sapiens)</fullName>
    </submittedName>
</protein>
<keyword evidence="2 3" id="KW-0040">ANK repeat</keyword>
<dbReference type="AlphaFoldDB" id="A0A8J2HC83"/>
<dbReference type="PROSITE" id="PS50297">
    <property type="entry name" value="ANK_REP_REGION"/>
    <property type="match status" value="1"/>
</dbReference>
<feature type="signal peptide" evidence="5">
    <location>
        <begin position="1"/>
        <end position="22"/>
    </location>
</feature>
<evidence type="ECO:0000256" key="4">
    <source>
        <dbReference type="SAM" id="Coils"/>
    </source>
</evidence>
<dbReference type="Gene3D" id="1.25.40.20">
    <property type="entry name" value="Ankyrin repeat-containing domain"/>
    <property type="match status" value="1"/>
</dbReference>
<keyword evidence="4" id="KW-0175">Coiled coil</keyword>
<gene>
    <name evidence="6" type="ORF">HICCMSTLAB_LOCUS6619</name>
</gene>
<reference evidence="6" key="1">
    <citation type="submission" date="2021-04" db="EMBL/GenBank/DDBJ databases">
        <authorList>
            <person name="Chebbi M.A.C M."/>
        </authorList>
    </citation>
    <scope>NUCLEOTIDE SEQUENCE</scope>
</reference>
<dbReference type="Pfam" id="PF12796">
    <property type="entry name" value="Ank_2"/>
    <property type="match status" value="1"/>
</dbReference>
<dbReference type="Proteomes" id="UP000786811">
    <property type="component" value="Unassembled WGS sequence"/>
</dbReference>
<dbReference type="PROSITE" id="PS50088">
    <property type="entry name" value="ANK_REPEAT"/>
    <property type="match status" value="2"/>
</dbReference>
<accession>A0A8J2HC83</accession>
<keyword evidence="5" id="KW-0732">Signal</keyword>
<dbReference type="InterPro" id="IPR051165">
    <property type="entry name" value="Multifunctional_ANK_Repeat"/>
</dbReference>
<evidence type="ECO:0000256" key="3">
    <source>
        <dbReference type="PROSITE-ProRule" id="PRU00023"/>
    </source>
</evidence>
<dbReference type="PANTHER" id="PTHR24123:SF33">
    <property type="entry name" value="PROTEIN HOS4"/>
    <property type="match status" value="1"/>
</dbReference>
<dbReference type="EMBL" id="CAJNRD030001120">
    <property type="protein sequence ID" value="CAG5093143.1"/>
    <property type="molecule type" value="Genomic_DNA"/>
</dbReference>
<dbReference type="InterPro" id="IPR036770">
    <property type="entry name" value="Ankyrin_rpt-contain_sf"/>
</dbReference>
<proteinExistence type="predicted"/>